<dbReference type="GO" id="GO:0030313">
    <property type="term" value="C:cell envelope"/>
    <property type="evidence" value="ECO:0007669"/>
    <property type="project" value="UniProtKB-SubCell"/>
</dbReference>
<dbReference type="GO" id="GO:0017004">
    <property type="term" value="P:cytochrome complex assembly"/>
    <property type="evidence" value="ECO:0007669"/>
    <property type="project" value="UniProtKB-KW"/>
</dbReference>
<dbReference type="GO" id="GO:0016209">
    <property type="term" value="F:antioxidant activity"/>
    <property type="evidence" value="ECO:0007669"/>
    <property type="project" value="InterPro"/>
</dbReference>
<dbReference type="PANTHER" id="PTHR42852">
    <property type="entry name" value="THIOL:DISULFIDE INTERCHANGE PROTEIN DSBE"/>
    <property type="match status" value="1"/>
</dbReference>
<dbReference type="AlphaFoldDB" id="A0A6J6M6Q0"/>
<keyword evidence="2" id="KW-0201">Cytochrome c-type biogenesis</keyword>
<dbReference type="CDD" id="cd02966">
    <property type="entry name" value="TlpA_like_family"/>
    <property type="match status" value="1"/>
</dbReference>
<dbReference type="InterPro" id="IPR050553">
    <property type="entry name" value="Thioredoxin_ResA/DsbE_sf"/>
</dbReference>
<reference evidence="6" key="1">
    <citation type="submission" date="2020-05" db="EMBL/GenBank/DDBJ databases">
        <authorList>
            <person name="Chiriac C."/>
            <person name="Salcher M."/>
            <person name="Ghai R."/>
            <person name="Kavagutti S V."/>
        </authorList>
    </citation>
    <scope>NUCLEOTIDE SEQUENCE</scope>
</reference>
<dbReference type="Pfam" id="PF00578">
    <property type="entry name" value="AhpC-TSA"/>
    <property type="match status" value="1"/>
</dbReference>
<comment type="subcellular location">
    <subcellularLocation>
        <location evidence="1">Cell envelope</location>
    </subcellularLocation>
</comment>
<dbReference type="Gene3D" id="3.40.30.10">
    <property type="entry name" value="Glutaredoxin"/>
    <property type="match status" value="1"/>
</dbReference>
<evidence type="ECO:0000313" key="6">
    <source>
        <dbReference type="EMBL" id="CAB4669811.1"/>
    </source>
</evidence>
<dbReference type="GO" id="GO:0016491">
    <property type="term" value="F:oxidoreductase activity"/>
    <property type="evidence" value="ECO:0007669"/>
    <property type="project" value="InterPro"/>
</dbReference>
<name>A0A6J6M6Q0_9ZZZZ</name>
<protein>
    <submittedName>
        <fullName evidence="6">Unannotated protein</fullName>
    </submittedName>
</protein>
<evidence type="ECO:0000259" key="5">
    <source>
        <dbReference type="PROSITE" id="PS51352"/>
    </source>
</evidence>
<keyword evidence="4" id="KW-0676">Redox-active center</keyword>
<sequence length="180" mass="19309">MKSRVRVIAIITAVVVAAFAIVLAINVGRDPRADANRSRLLGRDAPAYDLPLLNGDRVSSEALAGKTIVINFWNSWCIPCRQEHQALVDWWSANKDDSAVTMLGIVREDTKSATQNYVDAEGVTWPIAMDPGSKAALAFGTRGQPETYVISPSGVVVASQYGPVTVANINEMVGAARRVG</sequence>
<dbReference type="InterPro" id="IPR000866">
    <property type="entry name" value="AhpC/TSA"/>
</dbReference>
<dbReference type="EMBL" id="CAEZWM010000217">
    <property type="protein sequence ID" value="CAB4669811.1"/>
    <property type="molecule type" value="Genomic_DNA"/>
</dbReference>
<evidence type="ECO:0000256" key="2">
    <source>
        <dbReference type="ARBA" id="ARBA00022748"/>
    </source>
</evidence>
<gene>
    <name evidence="6" type="ORF">UFOPK2242_01395</name>
</gene>
<dbReference type="SUPFAM" id="SSF52833">
    <property type="entry name" value="Thioredoxin-like"/>
    <property type="match status" value="1"/>
</dbReference>
<keyword evidence="3" id="KW-1015">Disulfide bond</keyword>
<accession>A0A6J6M6Q0</accession>
<organism evidence="6">
    <name type="scientific">freshwater metagenome</name>
    <dbReference type="NCBI Taxonomy" id="449393"/>
    <lineage>
        <taxon>unclassified sequences</taxon>
        <taxon>metagenomes</taxon>
        <taxon>ecological metagenomes</taxon>
    </lineage>
</organism>
<evidence type="ECO:0000256" key="4">
    <source>
        <dbReference type="ARBA" id="ARBA00023284"/>
    </source>
</evidence>
<proteinExistence type="predicted"/>
<dbReference type="InterPro" id="IPR013766">
    <property type="entry name" value="Thioredoxin_domain"/>
</dbReference>
<dbReference type="PANTHER" id="PTHR42852:SF6">
    <property type="entry name" value="THIOL:DISULFIDE INTERCHANGE PROTEIN DSBE"/>
    <property type="match status" value="1"/>
</dbReference>
<evidence type="ECO:0000256" key="1">
    <source>
        <dbReference type="ARBA" id="ARBA00004196"/>
    </source>
</evidence>
<evidence type="ECO:0000256" key="3">
    <source>
        <dbReference type="ARBA" id="ARBA00023157"/>
    </source>
</evidence>
<feature type="domain" description="Thioredoxin" evidence="5">
    <location>
        <begin position="39"/>
        <end position="178"/>
    </location>
</feature>
<dbReference type="PROSITE" id="PS51352">
    <property type="entry name" value="THIOREDOXIN_2"/>
    <property type="match status" value="1"/>
</dbReference>
<dbReference type="InterPro" id="IPR036249">
    <property type="entry name" value="Thioredoxin-like_sf"/>
</dbReference>